<feature type="transmembrane region" description="Helical" evidence="1">
    <location>
        <begin position="67"/>
        <end position="84"/>
    </location>
</feature>
<reference evidence="2" key="1">
    <citation type="submission" date="2016-11" db="EMBL/GenBank/DDBJ databases">
        <title>The genome of Nicotiana attenuata.</title>
        <authorList>
            <person name="Xu S."/>
            <person name="Brockmoeller T."/>
            <person name="Gaquerel E."/>
            <person name="Navarro A."/>
            <person name="Kuhl H."/>
            <person name="Gase K."/>
            <person name="Ling Z."/>
            <person name="Zhou W."/>
            <person name="Kreitzer C."/>
            <person name="Stanke M."/>
            <person name="Tang H."/>
            <person name="Lyons E."/>
            <person name="Pandey P."/>
            <person name="Pandey S.P."/>
            <person name="Timmermann B."/>
            <person name="Baldwin I.T."/>
        </authorList>
    </citation>
    <scope>NUCLEOTIDE SEQUENCE [LARGE SCALE GENOMIC DNA]</scope>
    <source>
        <strain evidence="2">UT</strain>
    </source>
</reference>
<evidence type="ECO:0000256" key="1">
    <source>
        <dbReference type="SAM" id="Phobius"/>
    </source>
</evidence>
<gene>
    <name evidence="2" type="ORF">A4A49_59822</name>
</gene>
<name>A0A1J6I9Y4_NICAT</name>
<comment type="caution">
    <text evidence="2">The sequence shown here is derived from an EMBL/GenBank/DDBJ whole genome shotgun (WGS) entry which is preliminary data.</text>
</comment>
<feature type="non-terminal residue" evidence="2">
    <location>
        <position position="1"/>
    </location>
</feature>
<protein>
    <recommendedName>
        <fullName evidence="4">Reverse transcriptase zinc-binding domain-containing protein</fullName>
    </recommendedName>
</protein>
<dbReference type="OMA" id="WACKKAK"/>
<feature type="non-terminal residue" evidence="2">
    <location>
        <position position="108"/>
    </location>
</feature>
<evidence type="ECO:0008006" key="4">
    <source>
        <dbReference type="Google" id="ProtNLM"/>
    </source>
</evidence>
<keyword evidence="1" id="KW-0472">Membrane</keyword>
<organism evidence="2 3">
    <name type="scientific">Nicotiana attenuata</name>
    <name type="common">Coyote tobacco</name>
    <dbReference type="NCBI Taxonomy" id="49451"/>
    <lineage>
        <taxon>Eukaryota</taxon>
        <taxon>Viridiplantae</taxon>
        <taxon>Streptophyta</taxon>
        <taxon>Embryophyta</taxon>
        <taxon>Tracheophyta</taxon>
        <taxon>Spermatophyta</taxon>
        <taxon>Magnoliopsida</taxon>
        <taxon>eudicotyledons</taxon>
        <taxon>Gunneridae</taxon>
        <taxon>Pentapetalae</taxon>
        <taxon>asterids</taxon>
        <taxon>lamiids</taxon>
        <taxon>Solanales</taxon>
        <taxon>Solanaceae</taxon>
        <taxon>Nicotianoideae</taxon>
        <taxon>Nicotianeae</taxon>
        <taxon>Nicotiana</taxon>
    </lineage>
</organism>
<dbReference type="Proteomes" id="UP000187609">
    <property type="component" value="Unassembled WGS sequence"/>
</dbReference>
<accession>A0A1J6I9Y4</accession>
<proteinExistence type="predicted"/>
<keyword evidence="3" id="KW-1185">Reference proteome</keyword>
<evidence type="ECO:0000313" key="2">
    <source>
        <dbReference type="EMBL" id="OIT01252.1"/>
    </source>
</evidence>
<dbReference type="SMR" id="A0A1J6I9Y4"/>
<evidence type="ECO:0000313" key="3">
    <source>
        <dbReference type="Proteomes" id="UP000187609"/>
    </source>
</evidence>
<sequence>LKIGIQVPAAYAFYGHSLESFNHLFFECSNTKKLWSILCLWLGYKMNIEGWEVELKWACKKAKSRKGINAITSYVFAITVAMIWRERNRIRFDKAKYDELQICREIVV</sequence>
<keyword evidence="1" id="KW-0812">Transmembrane</keyword>
<keyword evidence="1" id="KW-1133">Transmembrane helix</keyword>
<dbReference type="AlphaFoldDB" id="A0A1J6I9Y4"/>
<dbReference type="EMBL" id="MJEQ01037189">
    <property type="protein sequence ID" value="OIT01252.1"/>
    <property type="molecule type" value="Genomic_DNA"/>
</dbReference>